<evidence type="ECO:0000313" key="3">
    <source>
        <dbReference type="Proteomes" id="UP001141253"/>
    </source>
</evidence>
<gene>
    <name evidence="2" type="ORF">OIU77_026108</name>
</gene>
<protein>
    <submittedName>
        <fullName evidence="2">Uncharacterized protein</fullName>
    </submittedName>
</protein>
<keyword evidence="3" id="KW-1185">Reference proteome</keyword>
<dbReference type="EMBL" id="JAPFFI010000006">
    <property type="protein sequence ID" value="KAJ6392290.1"/>
    <property type="molecule type" value="Genomic_DNA"/>
</dbReference>
<dbReference type="Proteomes" id="UP001141253">
    <property type="component" value="Chromosome 2"/>
</dbReference>
<feature type="chain" id="PRO_5045121002" evidence="1">
    <location>
        <begin position="24"/>
        <end position="81"/>
    </location>
</feature>
<reference evidence="2" key="2">
    <citation type="journal article" date="2023" name="Int. J. Mol. Sci.">
        <title>De Novo Assembly and Annotation of 11 Diverse Shrub Willow (Salix) Genomes Reveals Novel Gene Organization in Sex-Linked Regions.</title>
        <authorList>
            <person name="Hyden B."/>
            <person name="Feng K."/>
            <person name="Yates T.B."/>
            <person name="Jawdy S."/>
            <person name="Cereghino C."/>
            <person name="Smart L.B."/>
            <person name="Muchero W."/>
        </authorList>
    </citation>
    <scope>NUCLEOTIDE SEQUENCE</scope>
    <source>
        <tissue evidence="2">Shoot tip</tissue>
    </source>
</reference>
<proteinExistence type="predicted"/>
<accession>A0ABQ9BYK7</accession>
<sequence length="81" mass="8149">MAVSKILIASLILSLLVLQEVSSIEAPANIPGKNTECGGASGKCSEGCKCVHKVSTSGIQAPCPCCGANMTSTPGGRRMSP</sequence>
<organism evidence="2 3">
    <name type="scientific">Salix suchowensis</name>
    <dbReference type="NCBI Taxonomy" id="1278906"/>
    <lineage>
        <taxon>Eukaryota</taxon>
        <taxon>Viridiplantae</taxon>
        <taxon>Streptophyta</taxon>
        <taxon>Embryophyta</taxon>
        <taxon>Tracheophyta</taxon>
        <taxon>Spermatophyta</taxon>
        <taxon>Magnoliopsida</taxon>
        <taxon>eudicotyledons</taxon>
        <taxon>Gunneridae</taxon>
        <taxon>Pentapetalae</taxon>
        <taxon>rosids</taxon>
        <taxon>fabids</taxon>
        <taxon>Malpighiales</taxon>
        <taxon>Salicaceae</taxon>
        <taxon>Saliceae</taxon>
        <taxon>Salix</taxon>
    </lineage>
</organism>
<feature type="signal peptide" evidence="1">
    <location>
        <begin position="1"/>
        <end position="23"/>
    </location>
</feature>
<reference evidence="2" key="1">
    <citation type="submission" date="2022-10" db="EMBL/GenBank/DDBJ databases">
        <authorList>
            <person name="Hyden B.L."/>
            <person name="Feng K."/>
            <person name="Yates T."/>
            <person name="Jawdy S."/>
            <person name="Smart L.B."/>
            <person name="Muchero W."/>
        </authorList>
    </citation>
    <scope>NUCLEOTIDE SEQUENCE</scope>
    <source>
        <tissue evidence="2">Shoot tip</tissue>
    </source>
</reference>
<evidence type="ECO:0000256" key="1">
    <source>
        <dbReference type="SAM" id="SignalP"/>
    </source>
</evidence>
<comment type="caution">
    <text evidence="2">The sequence shown here is derived from an EMBL/GenBank/DDBJ whole genome shotgun (WGS) entry which is preliminary data.</text>
</comment>
<evidence type="ECO:0000313" key="2">
    <source>
        <dbReference type="EMBL" id="KAJ6392290.1"/>
    </source>
</evidence>
<keyword evidence="1" id="KW-0732">Signal</keyword>
<name>A0ABQ9BYK7_9ROSI</name>